<sequence length="294" mass="33031">MSFFRNKRLLVFLIGFIVVVVLIGYSLGERDKLSTAEQLVNDTVGWVQSVINMPVGFVTNIYTNMNEFLNIYEENQILKEQLAGYKGLIYEVQELRDENQTLRDNLELTNSMRDYEPIQANVISRSPELWLEEVTIDTGTQDGVQKNMVVVTGEGMIGKIKTANQFTSKVQLLTGFDQFNRISAMISKEEGHDIFGMIEGFDKESNSLMFRIIEESEEDIGEGELVVSSGMGGVFPAGLIIGTVKEVVPDQYGLTRTALVEPAADVYDINQVMVLDRSLDVVDEDAEEEEVKEE</sequence>
<dbReference type="PANTHER" id="PTHR34138">
    <property type="entry name" value="CELL SHAPE-DETERMINING PROTEIN MREC"/>
    <property type="match status" value="1"/>
</dbReference>
<evidence type="ECO:0000256" key="6">
    <source>
        <dbReference type="SAM" id="Coils"/>
    </source>
</evidence>
<dbReference type="PANTHER" id="PTHR34138:SF1">
    <property type="entry name" value="CELL SHAPE-DETERMINING PROTEIN MREC"/>
    <property type="match status" value="1"/>
</dbReference>
<name>A0A498DAF5_9BACI</name>
<evidence type="ECO:0000256" key="4">
    <source>
        <dbReference type="ARBA" id="ARBA00032089"/>
    </source>
</evidence>
<evidence type="ECO:0000256" key="2">
    <source>
        <dbReference type="ARBA" id="ARBA00013855"/>
    </source>
</evidence>
<dbReference type="InterPro" id="IPR055342">
    <property type="entry name" value="MreC_beta-barrel_core"/>
</dbReference>
<evidence type="ECO:0000256" key="5">
    <source>
        <dbReference type="PIRNR" id="PIRNR038471"/>
    </source>
</evidence>
<feature type="coiled-coil region" evidence="6">
    <location>
        <begin position="85"/>
        <end position="112"/>
    </location>
</feature>
<protein>
    <recommendedName>
        <fullName evidence="2 5">Cell shape-determining protein MreC</fullName>
    </recommendedName>
    <alternativeName>
        <fullName evidence="4 5">Cell shape protein MreC</fullName>
    </alternativeName>
</protein>
<dbReference type="PIRSF" id="PIRSF038471">
    <property type="entry name" value="MreC"/>
    <property type="match status" value="1"/>
</dbReference>
<comment type="function">
    <text evidence="5">Involved in formation and maintenance of cell shape.</text>
</comment>
<dbReference type="GO" id="GO:0008360">
    <property type="term" value="P:regulation of cell shape"/>
    <property type="evidence" value="ECO:0007669"/>
    <property type="project" value="UniProtKB-KW"/>
</dbReference>
<gene>
    <name evidence="8" type="primary">mreC</name>
    <name evidence="8" type="ORF">D8M04_01400</name>
</gene>
<dbReference type="Gene3D" id="2.40.10.350">
    <property type="entry name" value="Rod shape-determining protein MreC, domain 2"/>
    <property type="match status" value="1"/>
</dbReference>
<keyword evidence="3 5" id="KW-0133">Cell shape</keyword>
<feature type="domain" description="Rod shape-determining protein MreC beta-barrel core" evidence="7">
    <location>
        <begin position="122"/>
        <end position="275"/>
    </location>
</feature>
<proteinExistence type="inferred from homology"/>
<dbReference type="InterPro" id="IPR042177">
    <property type="entry name" value="Cell/Rod_1"/>
</dbReference>
<dbReference type="AlphaFoldDB" id="A0A498DAF5"/>
<dbReference type="Gene3D" id="2.40.10.340">
    <property type="entry name" value="Rod shape-determining protein MreC, domain 1"/>
    <property type="match status" value="1"/>
</dbReference>
<dbReference type="InterPro" id="IPR007221">
    <property type="entry name" value="MreC"/>
</dbReference>
<accession>A0A498DAF5</accession>
<dbReference type="Proteomes" id="UP000270219">
    <property type="component" value="Unassembled WGS sequence"/>
</dbReference>
<dbReference type="Pfam" id="PF04085">
    <property type="entry name" value="MreC"/>
    <property type="match status" value="1"/>
</dbReference>
<dbReference type="RefSeq" id="WP_121520671.1">
    <property type="nucleotide sequence ID" value="NZ_RCHR01000001.1"/>
</dbReference>
<evidence type="ECO:0000313" key="9">
    <source>
        <dbReference type="Proteomes" id="UP000270219"/>
    </source>
</evidence>
<reference evidence="8 9" key="1">
    <citation type="submission" date="2018-10" db="EMBL/GenBank/DDBJ databases">
        <title>Oceanobacillus sp. YLB-02 draft genome.</title>
        <authorList>
            <person name="Yu L."/>
        </authorList>
    </citation>
    <scope>NUCLEOTIDE SEQUENCE [LARGE SCALE GENOMIC DNA]</scope>
    <source>
        <strain evidence="8 9">YLB-02</strain>
    </source>
</reference>
<dbReference type="NCBIfam" id="TIGR00219">
    <property type="entry name" value="mreC"/>
    <property type="match status" value="1"/>
</dbReference>
<dbReference type="EMBL" id="RCHR01000001">
    <property type="protein sequence ID" value="RLL47961.1"/>
    <property type="molecule type" value="Genomic_DNA"/>
</dbReference>
<keyword evidence="6" id="KW-0175">Coiled coil</keyword>
<comment type="similarity">
    <text evidence="1 5">Belongs to the MreC family.</text>
</comment>
<evidence type="ECO:0000256" key="3">
    <source>
        <dbReference type="ARBA" id="ARBA00022960"/>
    </source>
</evidence>
<evidence type="ECO:0000256" key="1">
    <source>
        <dbReference type="ARBA" id="ARBA00009369"/>
    </source>
</evidence>
<organism evidence="8 9">
    <name type="scientific">Oceanobacillus piezotolerans</name>
    <dbReference type="NCBI Taxonomy" id="2448030"/>
    <lineage>
        <taxon>Bacteria</taxon>
        <taxon>Bacillati</taxon>
        <taxon>Bacillota</taxon>
        <taxon>Bacilli</taxon>
        <taxon>Bacillales</taxon>
        <taxon>Bacillaceae</taxon>
        <taxon>Oceanobacillus</taxon>
    </lineage>
</organism>
<dbReference type="InterPro" id="IPR042175">
    <property type="entry name" value="Cell/Rod_MreC_2"/>
</dbReference>
<evidence type="ECO:0000259" key="7">
    <source>
        <dbReference type="Pfam" id="PF04085"/>
    </source>
</evidence>
<keyword evidence="9" id="KW-1185">Reference proteome</keyword>
<dbReference type="OrthoDB" id="9792313at2"/>
<evidence type="ECO:0000313" key="8">
    <source>
        <dbReference type="EMBL" id="RLL47961.1"/>
    </source>
</evidence>
<comment type="caution">
    <text evidence="8">The sequence shown here is derived from an EMBL/GenBank/DDBJ whole genome shotgun (WGS) entry which is preliminary data.</text>
</comment>
<dbReference type="GO" id="GO:0005886">
    <property type="term" value="C:plasma membrane"/>
    <property type="evidence" value="ECO:0007669"/>
    <property type="project" value="TreeGrafter"/>
</dbReference>